<dbReference type="InterPro" id="IPR001680">
    <property type="entry name" value="WD40_rpt"/>
</dbReference>
<dbReference type="InterPro" id="IPR015943">
    <property type="entry name" value="WD40/YVTN_repeat-like_dom_sf"/>
</dbReference>
<dbReference type="InParanoid" id="A0A2R5GP40"/>
<organism evidence="5 6">
    <name type="scientific">Hondaea fermentalgiana</name>
    <dbReference type="NCBI Taxonomy" id="2315210"/>
    <lineage>
        <taxon>Eukaryota</taxon>
        <taxon>Sar</taxon>
        <taxon>Stramenopiles</taxon>
        <taxon>Bigyra</taxon>
        <taxon>Labyrinthulomycetes</taxon>
        <taxon>Thraustochytrida</taxon>
        <taxon>Thraustochytriidae</taxon>
        <taxon>Hondaea</taxon>
    </lineage>
</organism>
<keyword evidence="1 3" id="KW-0853">WD repeat</keyword>
<evidence type="ECO:0000256" key="1">
    <source>
        <dbReference type="ARBA" id="ARBA00022574"/>
    </source>
</evidence>
<feature type="region of interest" description="Disordered" evidence="4">
    <location>
        <begin position="1294"/>
        <end position="1322"/>
    </location>
</feature>
<feature type="repeat" description="WD" evidence="3">
    <location>
        <begin position="202"/>
        <end position="224"/>
    </location>
</feature>
<dbReference type="PANTHER" id="PTHR22847:SF637">
    <property type="entry name" value="WD REPEAT DOMAIN 5B"/>
    <property type="match status" value="1"/>
</dbReference>
<dbReference type="PANTHER" id="PTHR22847">
    <property type="entry name" value="WD40 REPEAT PROTEIN"/>
    <property type="match status" value="1"/>
</dbReference>
<feature type="non-terminal residue" evidence="5">
    <location>
        <position position="1"/>
    </location>
</feature>
<dbReference type="PRINTS" id="PR00320">
    <property type="entry name" value="GPROTEINBRPT"/>
</dbReference>
<accession>A0A2R5GP40</accession>
<dbReference type="PROSITE" id="PS50082">
    <property type="entry name" value="WD_REPEATS_2"/>
    <property type="match status" value="5"/>
</dbReference>
<dbReference type="EMBL" id="BEYU01000114">
    <property type="protein sequence ID" value="GBG32069.1"/>
    <property type="molecule type" value="Genomic_DNA"/>
</dbReference>
<feature type="repeat" description="WD" evidence="3">
    <location>
        <begin position="1173"/>
        <end position="1203"/>
    </location>
</feature>
<dbReference type="InterPro" id="IPR019775">
    <property type="entry name" value="WD40_repeat_CS"/>
</dbReference>
<evidence type="ECO:0000313" key="6">
    <source>
        <dbReference type="Proteomes" id="UP000241890"/>
    </source>
</evidence>
<dbReference type="InterPro" id="IPR036322">
    <property type="entry name" value="WD40_repeat_dom_sf"/>
</dbReference>
<dbReference type="SUPFAM" id="SSF50978">
    <property type="entry name" value="WD40 repeat-like"/>
    <property type="match status" value="1"/>
</dbReference>
<dbReference type="GO" id="GO:1990234">
    <property type="term" value="C:transferase complex"/>
    <property type="evidence" value="ECO:0007669"/>
    <property type="project" value="UniProtKB-ARBA"/>
</dbReference>
<feature type="repeat" description="WD" evidence="3">
    <location>
        <begin position="962"/>
        <end position="993"/>
    </location>
</feature>
<dbReference type="InterPro" id="IPR011047">
    <property type="entry name" value="Quinoprotein_ADH-like_sf"/>
</dbReference>
<evidence type="ECO:0000313" key="5">
    <source>
        <dbReference type="EMBL" id="GBG32069.1"/>
    </source>
</evidence>
<proteinExistence type="predicted"/>
<gene>
    <name evidence="5" type="ORF">FCC1311_082942</name>
</gene>
<sequence>EWGDIVAVSGSLAATGESDYSISVRRLTDGAEVRRLRGHTGKITAIVVLPELHTLISASQDRSVRFWNLETGQVRGDALPLHRFYVRALAANDHIAVSCGDADEAIVWIFDEDGATKAGELKPFEGWNFSAEALRGKSYGMAGRATSVVMDDRIIAVGHADGIVCLYRCDTFAQVGVLGAFNPSPAGTSEIVAMALSEEGILVTGAKDGQVRVWSIEDALMQMQPPPMADQISGMGHREPEASFKGIGRSVGQGHNTLVALAFMPENPKHIIVASRDGFVTYWDWNRSTLISSKSHGTGKLSSLAVGEDVIIVGGCDRVAIIRPVGAEEPSQEIQQQQGEPRLSRKTRRSRSSNARAHFSWLLGSHPEWGRLVVMNEDFVVCSGVDNSICVRGRADPEEDVHVLEGHTGTVSRLALHGSILASSSFRDGTIRIWDLRTGELTLKIQDDFTRNILVLAINEKHVAAARCDTVYMWSLRNGRREMLEATGESGSWVRALAMNDEILVVGYASGKVKVFSKSGLLENELEEHDQGVGAVVLHGHQIATGGEIDGRIKLWDYRAHNFEKLGEFVDPHPHGKRITSLAMDEHVLVEGSDDFMVSLWERSTETLIARCNVGVESVESVALADGLVVCAGNNKTVFAAPRDGFEGFCDSGRTSRRWNRVQVVYDLAAPFVRAQDESQDSAFSRHSPDVASVDEVSSLFGSDSDHDEAKELDAAEDDAALAAEDAASLEDLASDATSTPNGSSSGAKLCGVHPDRGNLVVMNKSFLVSSGSSRSGSIRVYDRKTGDECFVLGNDGAPVSLMVLHGDKLASWSFKEKCIRVWSLKAQTQKLCITKNAKNLVALAMNSKLMAGAKGAVVLVWSLSDGKKRFELQPRHARKDSSKPDIRALVMDCKIIVTGDTAGHVHVYSCAAGKHLMYHDRHSHGVSALALRGRLVASAGECDHRIQVWDWRGEADDLGDFAVHSDRVSSLAFGDEVLVVGSDDYTVSTWDVIRSFLIARRNIKVGCVESIALEDGLLACAGSTGTTYVTILQDFEHSNERRTSRRWTPIKLPAATGIEMSPHPFLNHPPALDSKEVDDALRKISGLNTLALSDEIIAVAEKDALRIHDSLRPRLAPVQVPCEKEVTALILGETDEILGTSCVIGCVDGSIGLLHLQKLDQPRISKDSFLSEDGHKHRVTCIAESRDYIVSGDASGTLCVWDKDSLLLEDCYSSNEGPISAVVISSCGVHVYSADVNGRIFHWNRYGGDNSEFVNVAGIPLVLALDKKSLVARVSRASGEDAATSRAGEVYAWSRKKASRPPKRSSRRTDLSRGCASRTHKSVAASFKMLEIPGSA</sequence>
<dbReference type="PROSITE" id="PS50294">
    <property type="entry name" value="WD_REPEATS_REGION"/>
    <property type="match status" value="3"/>
</dbReference>
<feature type="compositionally biased region" description="Basic residues" evidence="4">
    <location>
        <begin position="1295"/>
        <end position="1307"/>
    </location>
</feature>
<feature type="region of interest" description="Disordered" evidence="4">
    <location>
        <begin position="328"/>
        <end position="351"/>
    </location>
</feature>
<dbReference type="SMART" id="SM00320">
    <property type="entry name" value="WD40"/>
    <property type="match status" value="15"/>
</dbReference>
<dbReference type="Gene3D" id="2.130.10.10">
    <property type="entry name" value="YVTN repeat-like/Quinoprotein amine dehydrogenase"/>
    <property type="match status" value="6"/>
</dbReference>
<dbReference type="SUPFAM" id="SSF50998">
    <property type="entry name" value="Quinoprotein alcohol dehydrogenase-like"/>
    <property type="match status" value="2"/>
</dbReference>
<dbReference type="PROSITE" id="PS00678">
    <property type="entry name" value="WD_REPEATS_1"/>
    <property type="match status" value="2"/>
</dbReference>
<name>A0A2R5GP40_9STRA</name>
<dbReference type="Proteomes" id="UP000241890">
    <property type="component" value="Unassembled WGS sequence"/>
</dbReference>
<feature type="repeat" description="WD" evidence="3">
    <location>
        <begin position="36"/>
        <end position="77"/>
    </location>
</feature>
<evidence type="ECO:0000256" key="4">
    <source>
        <dbReference type="SAM" id="MobiDB-lite"/>
    </source>
</evidence>
<dbReference type="InterPro" id="IPR020472">
    <property type="entry name" value="WD40_PAC1"/>
</dbReference>
<comment type="caution">
    <text evidence="5">The sequence shown here is derived from an EMBL/GenBank/DDBJ whole genome shotgun (WGS) entry which is preliminary data.</text>
</comment>
<evidence type="ECO:0000256" key="2">
    <source>
        <dbReference type="ARBA" id="ARBA00022737"/>
    </source>
</evidence>
<keyword evidence="6" id="KW-1185">Reference proteome</keyword>
<dbReference type="Pfam" id="PF00400">
    <property type="entry name" value="WD40"/>
    <property type="match status" value="3"/>
</dbReference>
<dbReference type="OrthoDB" id="1068471at2759"/>
<protein>
    <submittedName>
        <fullName evidence="5">Guanine nucleotide-binding protein subunit beta-1</fullName>
    </submittedName>
</protein>
<feature type="repeat" description="WD" evidence="3">
    <location>
        <begin position="404"/>
        <end position="444"/>
    </location>
</feature>
<keyword evidence="2" id="KW-0677">Repeat</keyword>
<reference evidence="5 6" key="1">
    <citation type="submission" date="2017-12" db="EMBL/GenBank/DDBJ databases">
        <title>Sequencing, de novo assembly and annotation of complete genome of a new Thraustochytrid species, strain FCC1311.</title>
        <authorList>
            <person name="Sedici K."/>
            <person name="Godart F."/>
            <person name="Aiese Cigliano R."/>
            <person name="Sanseverino W."/>
            <person name="Barakat M."/>
            <person name="Ortet P."/>
            <person name="Marechal E."/>
            <person name="Cagnac O."/>
            <person name="Amato A."/>
        </authorList>
    </citation>
    <scope>NUCLEOTIDE SEQUENCE [LARGE SCALE GENOMIC DNA]</scope>
</reference>
<evidence type="ECO:0000256" key="3">
    <source>
        <dbReference type="PROSITE-ProRule" id="PRU00221"/>
    </source>
</evidence>